<feature type="region of interest" description="Disordered" evidence="1">
    <location>
        <begin position="1"/>
        <end position="31"/>
    </location>
</feature>
<name>A0A4S2DC76_9MICO</name>
<dbReference type="OrthoDB" id="7359894at2"/>
<dbReference type="Proteomes" id="UP000309893">
    <property type="component" value="Unassembled WGS sequence"/>
</dbReference>
<dbReference type="Pfam" id="PF04024">
    <property type="entry name" value="PspC"/>
    <property type="match status" value="1"/>
</dbReference>
<dbReference type="AlphaFoldDB" id="A0A4S2DC76"/>
<reference evidence="4 5" key="1">
    <citation type="submission" date="2019-04" db="EMBL/GenBank/DDBJ databases">
        <title>Microbes associate with the intestines of laboratory mice.</title>
        <authorList>
            <person name="Navarre W."/>
            <person name="Wong E."/>
            <person name="Huang K."/>
            <person name="Tropini C."/>
            <person name="Ng K."/>
            <person name="Yu B."/>
        </authorList>
    </citation>
    <scope>NUCLEOTIDE SEQUENCE [LARGE SCALE GENOMIC DNA]</scope>
    <source>
        <strain evidence="4 5">NM46_B2-13</strain>
    </source>
</reference>
<proteinExistence type="predicted"/>
<feature type="domain" description="Phage shock protein PspC N-terminal" evidence="3">
    <location>
        <begin position="46"/>
        <end position="96"/>
    </location>
</feature>
<feature type="compositionally biased region" description="Low complexity" evidence="1">
    <location>
        <begin position="190"/>
        <end position="206"/>
    </location>
</feature>
<evidence type="ECO:0000313" key="5">
    <source>
        <dbReference type="Proteomes" id="UP000309893"/>
    </source>
</evidence>
<evidence type="ECO:0000259" key="3">
    <source>
        <dbReference type="Pfam" id="PF04024"/>
    </source>
</evidence>
<dbReference type="EMBL" id="SRYO01000001">
    <property type="protein sequence ID" value="TGY39406.1"/>
    <property type="molecule type" value="Genomic_DNA"/>
</dbReference>
<dbReference type="RefSeq" id="WP_135948526.1">
    <property type="nucleotide sequence ID" value="NZ_SRYO01000001.1"/>
</dbReference>
<organism evidence="4 5">
    <name type="scientific">Microbacterium laevaniformans</name>
    <dbReference type="NCBI Taxonomy" id="36807"/>
    <lineage>
        <taxon>Bacteria</taxon>
        <taxon>Bacillati</taxon>
        <taxon>Actinomycetota</taxon>
        <taxon>Actinomycetes</taxon>
        <taxon>Micrococcales</taxon>
        <taxon>Microbacteriaceae</taxon>
        <taxon>Microbacterium</taxon>
    </lineage>
</organism>
<protein>
    <submittedName>
        <fullName evidence="4">PspC domain-containing protein</fullName>
    </submittedName>
</protein>
<sequence>MTTPPVDPPQTTSSTPPPPAGSHTAAESRSTGDRFFSWTSGLGMVRGDGWIGGVAAGIAARLRIDPLIVRGILVVVGLFGFPVIFLYALAWALLPDLDGRIVLRDALRRRFEPAQVGILGLLILGLIPLGPGVVFVSRIPGWMLSPGLGGWSALSALLVTVGLILAVALLFIIVRAARHSARSAPPAPPQQRAFAADASPDASAAATGSGPVVPADPRGTDAAGFAASSPALPSPATAADSSTDAGTAASTRPAPDDDAYAAWREQHAAWKMQDDAWRRQQQDVDRAVREQARRERQERATAFAAEAAERRRLRRLSSPRTPLAFVGVALGIAVIAGTATAIAQRDALGPARGLFVAAVALGVSMVVAGVLRRRSGFLAFATVVTLLGAGAATAVPVAQTLHIGSYWLTVGDGSQPGTSASDPFVQTWGDLVIVAPDNGVDGSVYVEKTSGNTQIMAEPLEGSVRMEIEITTRDAAVDRVRLADADGRSSARLADDPAVTSTRLADGRIRLTTIVGAADARTHHRIVIAQDSGFISVMQSSPATTTGGSR</sequence>
<keyword evidence="2" id="KW-0812">Transmembrane</keyword>
<evidence type="ECO:0000256" key="2">
    <source>
        <dbReference type="SAM" id="Phobius"/>
    </source>
</evidence>
<feature type="transmembrane region" description="Helical" evidence="2">
    <location>
        <begin position="148"/>
        <end position="174"/>
    </location>
</feature>
<evidence type="ECO:0000313" key="4">
    <source>
        <dbReference type="EMBL" id="TGY39406.1"/>
    </source>
</evidence>
<evidence type="ECO:0000256" key="1">
    <source>
        <dbReference type="SAM" id="MobiDB-lite"/>
    </source>
</evidence>
<feature type="transmembrane region" description="Helical" evidence="2">
    <location>
        <begin position="114"/>
        <end position="136"/>
    </location>
</feature>
<feature type="transmembrane region" description="Helical" evidence="2">
    <location>
        <begin position="378"/>
        <end position="398"/>
    </location>
</feature>
<accession>A0A4S2DC76</accession>
<dbReference type="InterPro" id="IPR007168">
    <property type="entry name" value="Phageshock_PspC_N"/>
</dbReference>
<keyword evidence="2" id="KW-0472">Membrane</keyword>
<keyword evidence="2" id="KW-1133">Transmembrane helix</keyword>
<gene>
    <name evidence="4" type="ORF">E5344_02030</name>
</gene>
<feature type="region of interest" description="Disordered" evidence="1">
    <location>
        <begin position="182"/>
        <end position="258"/>
    </location>
</feature>
<feature type="transmembrane region" description="Helical" evidence="2">
    <location>
        <begin position="354"/>
        <end position="371"/>
    </location>
</feature>
<feature type="compositionally biased region" description="Low complexity" evidence="1">
    <location>
        <begin position="220"/>
        <end position="251"/>
    </location>
</feature>
<feature type="transmembrane region" description="Helical" evidence="2">
    <location>
        <begin position="321"/>
        <end position="342"/>
    </location>
</feature>
<comment type="caution">
    <text evidence="4">The sequence shown here is derived from an EMBL/GenBank/DDBJ whole genome shotgun (WGS) entry which is preliminary data.</text>
</comment>
<feature type="transmembrane region" description="Helical" evidence="2">
    <location>
        <begin position="72"/>
        <end position="94"/>
    </location>
</feature>